<accession>A0ABT5HQK5</accession>
<dbReference type="InterPro" id="IPR010920">
    <property type="entry name" value="LSM_dom_sf"/>
</dbReference>
<organism evidence="7 8">
    <name type="scientific">Asticcacaulis aquaticus</name>
    <dbReference type="NCBI Taxonomy" id="2984212"/>
    <lineage>
        <taxon>Bacteria</taxon>
        <taxon>Pseudomonadati</taxon>
        <taxon>Pseudomonadota</taxon>
        <taxon>Alphaproteobacteria</taxon>
        <taxon>Caulobacterales</taxon>
        <taxon>Caulobacteraceae</taxon>
        <taxon>Asticcacaulis</taxon>
    </lineage>
</organism>
<evidence type="ECO:0000256" key="5">
    <source>
        <dbReference type="SAM" id="Phobius"/>
    </source>
</evidence>
<sequence length="380" mass="42683">MRLLLTHYFEGLPLWVAVSAMVVMTYAAAFLVAWLVMAFARWRAKRHATALYRFDVERLKRPLYTAMPVLAVFVAIRIFWPELMDGDVVITVTKFLTIVLIYWLALCAIDIVSVSISRRHDITVRDNLKARRVHTQIMLARRLATFLLVVLTLAAIFLLFDELRGLGVSLLASAGVAGIVIGFAAQKTLGNLLAGIQIAITQPIRLEDAVVVEGEWGWVEEITLTYVVVRIWDLRRLVLPIGYFIEKPFQNWTRTSASIIGTVELYADYSLPVEPLRAHLLELLAKTDLWDQQVQVVQMTETYPDVVKIRILVSAADSPTAFDLRCYVRENMVAFINARYPEALPKTRAVVEEAGDAGRKRLKADISDPADSAATVTNAV</sequence>
<feature type="transmembrane region" description="Helical" evidence="5">
    <location>
        <begin position="61"/>
        <end position="80"/>
    </location>
</feature>
<dbReference type="InterPro" id="IPR006685">
    <property type="entry name" value="MscS_channel_2nd"/>
</dbReference>
<dbReference type="Gene3D" id="1.10.287.1260">
    <property type="match status" value="1"/>
</dbReference>
<protein>
    <submittedName>
        <fullName evidence="7">Mechanosensitive ion channel family protein</fullName>
    </submittedName>
</protein>
<gene>
    <name evidence="7" type="ORF">PQU92_03220</name>
</gene>
<evidence type="ECO:0000256" key="3">
    <source>
        <dbReference type="ARBA" id="ARBA00022989"/>
    </source>
</evidence>
<keyword evidence="8" id="KW-1185">Reference proteome</keyword>
<dbReference type="Gene3D" id="2.30.30.60">
    <property type="match status" value="1"/>
</dbReference>
<proteinExistence type="predicted"/>
<dbReference type="SUPFAM" id="SSF50182">
    <property type="entry name" value="Sm-like ribonucleoproteins"/>
    <property type="match status" value="1"/>
</dbReference>
<feature type="transmembrane region" description="Helical" evidence="5">
    <location>
        <begin position="166"/>
        <end position="185"/>
    </location>
</feature>
<dbReference type="PANTHER" id="PTHR30566">
    <property type="entry name" value="YNAI-RELATED MECHANOSENSITIVE ION CHANNEL"/>
    <property type="match status" value="1"/>
</dbReference>
<dbReference type="PANTHER" id="PTHR30566:SF25">
    <property type="entry name" value="INNER MEMBRANE PROTEIN"/>
    <property type="match status" value="1"/>
</dbReference>
<feature type="transmembrane region" description="Helical" evidence="5">
    <location>
        <begin position="12"/>
        <end position="40"/>
    </location>
</feature>
<dbReference type="InterPro" id="IPR023408">
    <property type="entry name" value="MscS_beta-dom_sf"/>
</dbReference>
<keyword evidence="3 5" id="KW-1133">Transmembrane helix</keyword>
<evidence type="ECO:0000256" key="1">
    <source>
        <dbReference type="ARBA" id="ARBA00004370"/>
    </source>
</evidence>
<reference evidence="7 8" key="1">
    <citation type="submission" date="2023-01" db="EMBL/GenBank/DDBJ databases">
        <title>Novel species of the genus Asticcacaulis isolated from rivers.</title>
        <authorList>
            <person name="Lu H."/>
        </authorList>
    </citation>
    <scope>NUCLEOTIDE SEQUENCE [LARGE SCALE GENOMIC DNA]</scope>
    <source>
        <strain evidence="7 8">BYS171W</strain>
    </source>
</reference>
<feature type="transmembrane region" description="Helical" evidence="5">
    <location>
        <begin position="100"/>
        <end position="118"/>
    </location>
</feature>
<name>A0ABT5HQK5_9CAUL</name>
<evidence type="ECO:0000259" key="6">
    <source>
        <dbReference type="Pfam" id="PF00924"/>
    </source>
</evidence>
<dbReference type="EMBL" id="JAQQKX010000002">
    <property type="protein sequence ID" value="MDC7682269.1"/>
    <property type="molecule type" value="Genomic_DNA"/>
</dbReference>
<keyword evidence="2 5" id="KW-0812">Transmembrane</keyword>
<feature type="transmembrane region" description="Helical" evidence="5">
    <location>
        <begin position="139"/>
        <end position="160"/>
    </location>
</feature>
<feature type="domain" description="Mechanosensitive ion channel MscS" evidence="6">
    <location>
        <begin position="188"/>
        <end position="254"/>
    </location>
</feature>
<evidence type="ECO:0000313" key="8">
    <source>
        <dbReference type="Proteomes" id="UP001214854"/>
    </source>
</evidence>
<keyword evidence="4 5" id="KW-0472">Membrane</keyword>
<evidence type="ECO:0000256" key="4">
    <source>
        <dbReference type="ARBA" id="ARBA00023136"/>
    </source>
</evidence>
<dbReference type="Pfam" id="PF00924">
    <property type="entry name" value="MS_channel_2nd"/>
    <property type="match status" value="1"/>
</dbReference>
<dbReference type="Proteomes" id="UP001214854">
    <property type="component" value="Unassembled WGS sequence"/>
</dbReference>
<evidence type="ECO:0000313" key="7">
    <source>
        <dbReference type="EMBL" id="MDC7682269.1"/>
    </source>
</evidence>
<comment type="subcellular location">
    <subcellularLocation>
        <location evidence="1">Membrane</location>
    </subcellularLocation>
</comment>
<dbReference type="RefSeq" id="WP_272746779.1">
    <property type="nucleotide sequence ID" value="NZ_JAQQKX010000002.1"/>
</dbReference>
<comment type="caution">
    <text evidence="7">The sequence shown here is derived from an EMBL/GenBank/DDBJ whole genome shotgun (WGS) entry which is preliminary data.</text>
</comment>
<evidence type="ECO:0000256" key="2">
    <source>
        <dbReference type="ARBA" id="ARBA00022692"/>
    </source>
</evidence>